<organism evidence="2 3">
    <name type="scientific">Rhodofomes roseus</name>
    <dbReference type="NCBI Taxonomy" id="34475"/>
    <lineage>
        <taxon>Eukaryota</taxon>
        <taxon>Fungi</taxon>
        <taxon>Dikarya</taxon>
        <taxon>Basidiomycota</taxon>
        <taxon>Agaricomycotina</taxon>
        <taxon>Agaricomycetes</taxon>
        <taxon>Polyporales</taxon>
        <taxon>Rhodofomes</taxon>
    </lineage>
</organism>
<comment type="caution">
    <text evidence="2">The sequence shown here is derived from an EMBL/GenBank/DDBJ whole genome shotgun (WGS) entry which is preliminary data.</text>
</comment>
<proteinExistence type="predicted"/>
<dbReference type="InterPro" id="IPR046528">
    <property type="entry name" value="DUF6593"/>
</dbReference>
<evidence type="ECO:0000259" key="1">
    <source>
        <dbReference type="Pfam" id="PF20236"/>
    </source>
</evidence>
<protein>
    <recommendedName>
        <fullName evidence="1">DUF6593 domain-containing protein</fullName>
    </recommendedName>
</protein>
<evidence type="ECO:0000313" key="3">
    <source>
        <dbReference type="Proteomes" id="UP000814176"/>
    </source>
</evidence>
<reference evidence="2 3" key="1">
    <citation type="journal article" date="2021" name="Environ. Microbiol.">
        <title>Gene family expansions and transcriptome signatures uncover fungal adaptations to wood decay.</title>
        <authorList>
            <person name="Hage H."/>
            <person name="Miyauchi S."/>
            <person name="Viragh M."/>
            <person name="Drula E."/>
            <person name="Min B."/>
            <person name="Chaduli D."/>
            <person name="Navarro D."/>
            <person name="Favel A."/>
            <person name="Norest M."/>
            <person name="Lesage-Meessen L."/>
            <person name="Balint B."/>
            <person name="Merenyi Z."/>
            <person name="de Eugenio L."/>
            <person name="Morin E."/>
            <person name="Martinez A.T."/>
            <person name="Baldrian P."/>
            <person name="Stursova M."/>
            <person name="Martinez M.J."/>
            <person name="Novotny C."/>
            <person name="Magnuson J.K."/>
            <person name="Spatafora J.W."/>
            <person name="Maurice S."/>
            <person name="Pangilinan J."/>
            <person name="Andreopoulos W."/>
            <person name="LaButti K."/>
            <person name="Hundley H."/>
            <person name="Na H."/>
            <person name="Kuo A."/>
            <person name="Barry K."/>
            <person name="Lipzen A."/>
            <person name="Henrissat B."/>
            <person name="Riley R."/>
            <person name="Ahrendt S."/>
            <person name="Nagy L.G."/>
            <person name="Grigoriev I.V."/>
            <person name="Martin F."/>
            <person name="Rosso M.N."/>
        </authorList>
    </citation>
    <scope>NUCLEOTIDE SEQUENCE [LARGE SCALE GENOMIC DNA]</scope>
    <source>
        <strain evidence="2 3">CIRM-BRFM 1785</strain>
    </source>
</reference>
<accession>A0ABQ8KF26</accession>
<name>A0ABQ8KF26_9APHY</name>
<dbReference type="Proteomes" id="UP000814176">
    <property type="component" value="Unassembled WGS sequence"/>
</dbReference>
<feature type="domain" description="DUF6593" evidence="1">
    <location>
        <begin position="50"/>
        <end position="162"/>
    </location>
</feature>
<dbReference type="RefSeq" id="XP_047778606.1">
    <property type="nucleotide sequence ID" value="XM_047925722.1"/>
</dbReference>
<sequence length="192" mass="20739">MNPFAAGGWGYGSGMAPSIFGALPTVTISNAKTVQPDSTLYKFTECNTTILNCSIAGPQGRVVYRVATDSGALSSTMLKDNDNRNVAMVNWQPNANVEIRGVASRQRVRDWLHLSADQSKRVMNVAGVPYAWSPAEGYICLYKLQSTAPRVLARIGRAQDVTLEMTQEGMQLGLLEACLVATVLLTCGHNID</sequence>
<dbReference type="GeneID" id="72006454"/>
<gene>
    <name evidence="2" type="ORF">C8Q71DRAFT_797099</name>
</gene>
<keyword evidence="3" id="KW-1185">Reference proteome</keyword>
<dbReference type="EMBL" id="JADCUA010000011">
    <property type="protein sequence ID" value="KAH9836321.1"/>
    <property type="molecule type" value="Genomic_DNA"/>
</dbReference>
<evidence type="ECO:0000313" key="2">
    <source>
        <dbReference type="EMBL" id="KAH9836321.1"/>
    </source>
</evidence>
<dbReference type="Pfam" id="PF20236">
    <property type="entry name" value="DUF6593"/>
    <property type="match status" value="1"/>
</dbReference>